<dbReference type="Proteomes" id="UP001451303">
    <property type="component" value="Unassembled WGS sequence"/>
</dbReference>
<evidence type="ECO:0000313" key="1">
    <source>
        <dbReference type="EMBL" id="KAL0472269.1"/>
    </source>
</evidence>
<evidence type="ECO:0000313" key="2">
    <source>
        <dbReference type="Proteomes" id="UP001451303"/>
    </source>
</evidence>
<reference evidence="1 2" key="1">
    <citation type="submission" date="2023-09" db="EMBL/GenBank/DDBJ databases">
        <title>Multi-omics analysis of a traditional fermented food reveals byproduct-associated fungal strains for waste-to-food upcycling.</title>
        <authorList>
            <consortium name="Lawrence Berkeley National Laboratory"/>
            <person name="Rekdal V.M."/>
            <person name="Villalobos-Escobedo J.M."/>
            <person name="Rodriguez-Valeron N."/>
            <person name="Garcia M.O."/>
            <person name="Vasquez D.P."/>
            <person name="Damayanti I."/>
            <person name="Sorensen P.M."/>
            <person name="Baidoo E.E."/>
            <person name="De Carvalho A.C."/>
            <person name="Riley R."/>
            <person name="Lipzen A."/>
            <person name="He G."/>
            <person name="Yan M."/>
            <person name="Haridas S."/>
            <person name="Daum C."/>
            <person name="Yoshinaga Y."/>
            <person name="Ng V."/>
            <person name="Grigoriev I.V."/>
            <person name="Munk R."/>
            <person name="Nuraida L."/>
            <person name="Wijaya C.H."/>
            <person name="Morales P.-C."/>
            <person name="Keasling J.D."/>
        </authorList>
    </citation>
    <scope>NUCLEOTIDE SEQUENCE [LARGE SCALE GENOMIC DNA]</scope>
    <source>
        <strain evidence="1 2">FGSC 2613</strain>
    </source>
</reference>
<organism evidence="1 2">
    <name type="scientific">Neurospora intermedia</name>
    <dbReference type="NCBI Taxonomy" id="5142"/>
    <lineage>
        <taxon>Eukaryota</taxon>
        <taxon>Fungi</taxon>
        <taxon>Dikarya</taxon>
        <taxon>Ascomycota</taxon>
        <taxon>Pezizomycotina</taxon>
        <taxon>Sordariomycetes</taxon>
        <taxon>Sordariomycetidae</taxon>
        <taxon>Sordariales</taxon>
        <taxon>Sordariaceae</taxon>
        <taxon>Neurospora</taxon>
    </lineage>
</organism>
<gene>
    <name evidence="1" type="ORF">QR685DRAFT_570880</name>
</gene>
<dbReference type="EMBL" id="JAVLET010000003">
    <property type="protein sequence ID" value="KAL0472269.1"/>
    <property type="molecule type" value="Genomic_DNA"/>
</dbReference>
<keyword evidence="2" id="KW-1185">Reference proteome</keyword>
<comment type="caution">
    <text evidence="1">The sequence shown here is derived from an EMBL/GenBank/DDBJ whole genome shotgun (WGS) entry which is preliminary data.</text>
</comment>
<proteinExistence type="predicted"/>
<name>A0ABR3DHV4_NEUIN</name>
<accession>A0ABR3DHV4</accession>
<sequence>MAVVRLLGASWRSWRRLSSTSSVDLDKPASTLGCDGPILVTYLSASAARLCGCVWEVDGFYDGRPHRTTEDHNVQFSSDSQTGVLAKAVRLSANVVRIYVVWFVGLVKNSISLFDNPFMPADRIPGEPRAAQGVSCETQTDGKQTGRCWHI</sequence>
<protein>
    <submittedName>
        <fullName evidence="1">Uncharacterized protein</fullName>
    </submittedName>
</protein>